<dbReference type="Gene3D" id="3.30.450.20">
    <property type="entry name" value="PAS domain"/>
    <property type="match status" value="2"/>
</dbReference>
<dbReference type="InParanoid" id="A0A6P7Y3B9"/>
<keyword evidence="12" id="KW-0804">Transcription</keyword>
<dbReference type="GO" id="GO:0005634">
    <property type="term" value="C:nucleus"/>
    <property type="evidence" value="ECO:0007669"/>
    <property type="project" value="UniProtKB-SubCell"/>
</dbReference>
<dbReference type="CTD" id="196"/>
<keyword evidence="11" id="KW-0010">Activator</keyword>
<protein>
    <recommendedName>
        <fullName evidence="3">Aryl hydrocarbon receptor</fullName>
    </recommendedName>
</protein>
<keyword evidence="6" id="KW-0677">Repeat</keyword>
<evidence type="ECO:0000256" key="3">
    <source>
        <dbReference type="ARBA" id="ARBA00015909"/>
    </source>
</evidence>
<dbReference type="InterPro" id="IPR013655">
    <property type="entry name" value="PAS_fold_3"/>
</dbReference>
<evidence type="ECO:0000313" key="18">
    <source>
        <dbReference type="RefSeq" id="XP_030057339.1"/>
    </source>
</evidence>
<gene>
    <name evidence="18" type="primary">AHR</name>
</gene>
<keyword evidence="18" id="KW-0675">Receptor</keyword>
<dbReference type="InterPro" id="IPR011598">
    <property type="entry name" value="bHLH_dom"/>
</dbReference>
<dbReference type="FunFam" id="3.30.450.20:FF:000019">
    <property type="entry name" value="Aryl hydrocarbon receptor 1"/>
    <property type="match status" value="1"/>
</dbReference>
<evidence type="ECO:0000256" key="7">
    <source>
        <dbReference type="ARBA" id="ARBA00022765"/>
    </source>
</evidence>
<evidence type="ECO:0000256" key="8">
    <source>
        <dbReference type="ARBA" id="ARBA00023015"/>
    </source>
</evidence>
<dbReference type="CDD" id="cd00130">
    <property type="entry name" value="PAS"/>
    <property type="match status" value="2"/>
</dbReference>
<dbReference type="FunCoup" id="A0A6P7Y3B9">
    <property type="interactions" value="508"/>
</dbReference>
<dbReference type="GO" id="GO:0046983">
    <property type="term" value="F:protein dimerization activity"/>
    <property type="evidence" value="ECO:0007669"/>
    <property type="project" value="InterPro"/>
</dbReference>
<keyword evidence="10" id="KW-0238">DNA-binding</keyword>
<accession>A0A6P7Y3B9</accession>
<feature type="domain" description="PAS" evidence="15">
    <location>
        <begin position="115"/>
        <end position="178"/>
    </location>
</feature>
<dbReference type="GO" id="GO:0004879">
    <property type="term" value="F:nuclear receptor activity"/>
    <property type="evidence" value="ECO:0007669"/>
    <property type="project" value="TreeGrafter"/>
</dbReference>
<comment type="subcellular location">
    <subcellularLocation>
        <location evidence="2">Cytoplasm</location>
    </subcellularLocation>
    <subcellularLocation>
        <location evidence="1">Nucleus</location>
    </subcellularLocation>
</comment>
<keyword evidence="5" id="KW-0678">Repressor</keyword>
<dbReference type="GO" id="GO:1904613">
    <property type="term" value="P:cellular response to 2,3,7,8-tetrachlorodibenzodioxine"/>
    <property type="evidence" value="ECO:0007669"/>
    <property type="project" value="UniProtKB-ARBA"/>
</dbReference>
<evidence type="ECO:0000313" key="17">
    <source>
        <dbReference type="Proteomes" id="UP000515156"/>
    </source>
</evidence>
<dbReference type="Proteomes" id="UP000515156">
    <property type="component" value="Chromosome 1"/>
</dbReference>
<dbReference type="PROSITE" id="PS50888">
    <property type="entry name" value="BHLH"/>
    <property type="match status" value="1"/>
</dbReference>
<dbReference type="Pfam" id="PF00989">
    <property type="entry name" value="PAS"/>
    <property type="match status" value="1"/>
</dbReference>
<evidence type="ECO:0000256" key="14">
    <source>
        <dbReference type="SAM" id="MobiDB-lite"/>
    </source>
</evidence>
<dbReference type="InterPro" id="IPR035965">
    <property type="entry name" value="PAS-like_dom_sf"/>
</dbReference>
<dbReference type="InterPro" id="IPR036638">
    <property type="entry name" value="HLH_DNA-bd_sf"/>
</dbReference>
<dbReference type="FunFam" id="4.10.280.10:FF:000024">
    <property type="entry name" value="Aryl hydrocarbon receptor 2"/>
    <property type="match status" value="1"/>
</dbReference>
<sequence>MNTNIIYASRKRRKPVQKAVKPFPVEGTKSNPSKRHRDRLNTELDRLAGLLPFPQDVISRLDKLSVLRLSVSYLRAKGFFEVALKSSKLDGNGTHDNSRKSKPGEILHLQEGELLLQALNGFVLVITSEGLVFYASSTIQDYLGFQQSDVIHQSVFELIHTEDRAEFQCQLHWALNPSQNTDPGQISQGDDGFSQTVSYYNPDQLPPENSSFMERSFICRLRCLLDNSSGFLAMNFQGRLKFLHGQNKKGKDGSVIPPQLALFAFASPLQSPSILEIRTKNFIFRTKHKLDFTPIGCDAKGKLVLGYTEAELCMRGTGYQFIHAGDMLYCAENHVRMIKTGESGMTVFRLLTKENGWTWVQANARLIYKNGRPDYIIATQRPLSEEEGTENLRKRNMQLPFMFTTGEAVLYEVTFPIAGLMASSQTKGKGAATKATQSQGSVDPSSLLGAMLKQDESVYICPPALNKFSFENFFNETRNERSNIISTDLQDNLAALGNNTMKQEQTEVPLDTNPSVQQDSAGLLVDHKNSELSNIMRSLGIDFEDIELIHQDEGFFRNEFDYPDIGDIDVAEEIFTYVQDFLNNRSDCMYSNVLQQQPTVQDSSCIAQVLEQQKLDQNCPNQVVPQQLCQKMSHMQVNSMLGNWNTIGGMPLTYQQPHPEEHNLSGLHTTTQELSFSPKDNTAPYAYQNKFMPYQPPATMVMPISNHTQMDFQEGCAAVKSKYPELSNLEGFLNCLQKVPVNQPYGVNSHPVMQTPQTYYTGAVSMYQYMPETQSACLNQAQYEPLVPDQQPLINKQFQSGFHGSINGDYLSRIHDINSTQSTPYLQPPHLQHPTETRSYPDVSSSGFV</sequence>
<dbReference type="AlphaFoldDB" id="A0A6P7Y3B9"/>
<dbReference type="InterPro" id="IPR033348">
    <property type="entry name" value="AHR_bHLH"/>
</dbReference>
<dbReference type="GO" id="GO:0006805">
    <property type="term" value="P:xenobiotic metabolic process"/>
    <property type="evidence" value="ECO:0007669"/>
    <property type="project" value="InterPro"/>
</dbReference>
<evidence type="ECO:0000256" key="12">
    <source>
        <dbReference type="ARBA" id="ARBA00023163"/>
    </source>
</evidence>
<keyword evidence="8" id="KW-0805">Transcription regulation</keyword>
<keyword evidence="4" id="KW-0963">Cytoplasm</keyword>
<feature type="region of interest" description="Disordered" evidence="14">
    <location>
        <begin position="17"/>
        <end position="37"/>
    </location>
</feature>
<dbReference type="KEGG" id="muo:115469135"/>
<dbReference type="Gene3D" id="4.10.280.10">
    <property type="entry name" value="Helix-loop-helix DNA-binding domain"/>
    <property type="match status" value="1"/>
</dbReference>
<proteinExistence type="predicted"/>
<dbReference type="FunFam" id="3.30.450.20:FF:000035">
    <property type="entry name" value="Aryl hydrocarbon receptor"/>
    <property type="match status" value="1"/>
</dbReference>
<evidence type="ECO:0000259" key="15">
    <source>
        <dbReference type="PROSITE" id="PS50112"/>
    </source>
</evidence>
<reference evidence="18" key="1">
    <citation type="submission" date="2025-08" db="UniProtKB">
        <authorList>
            <consortium name="RefSeq"/>
        </authorList>
    </citation>
    <scope>IDENTIFICATION</scope>
</reference>
<dbReference type="RefSeq" id="XP_030057339.1">
    <property type="nucleotide sequence ID" value="XM_030201479.1"/>
</dbReference>
<dbReference type="PROSITE" id="PS50112">
    <property type="entry name" value="PAS"/>
    <property type="match status" value="1"/>
</dbReference>
<keyword evidence="7" id="KW-0013">ADP-ribosylation</keyword>
<dbReference type="Pfam" id="PF08447">
    <property type="entry name" value="PAS_3"/>
    <property type="match status" value="1"/>
</dbReference>
<dbReference type="PANTHER" id="PTHR10649:SF9">
    <property type="entry name" value="ARYL HYDROCARBON RECEPTOR"/>
    <property type="match status" value="1"/>
</dbReference>
<keyword evidence="17" id="KW-1185">Reference proteome</keyword>
<evidence type="ECO:0000256" key="9">
    <source>
        <dbReference type="ARBA" id="ARBA00023108"/>
    </source>
</evidence>
<evidence type="ECO:0000256" key="11">
    <source>
        <dbReference type="ARBA" id="ARBA00023159"/>
    </source>
</evidence>
<evidence type="ECO:0000256" key="1">
    <source>
        <dbReference type="ARBA" id="ARBA00004123"/>
    </source>
</evidence>
<evidence type="ECO:0000256" key="5">
    <source>
        <dbReference type="ARBA" id="ARBA00022491"/>
    </source>
</evidence>
<dbReference type="InterPro" id="IPR000014">
    <property type="entry name" value="PAS"/>
</dbReference>
<organism evidence="17 18">
    <name type="scientific">Microcaecilia unicolor</name>
    <dbReference type="NCBI Taxonomy" id="1415580"/>
    <lineage>
        <taxon>Eukaryota</taxon>
        <taxon>Metazoa</taxon>
        <taxon>Chordata</taxon>
        <taxon>Craniata</taxon>
        <taxon>Vertebrata</taxon>
        <taxon>Euteleostomi</taxon>
        <taxon>Amphibia</taxon>
        <taxon>Gymnophiona</taxon>
        <taxon>Siphonopidae</taxon>
        <taxon>Microcaecilia</taxon>
    </lineage>
</organism>
<dbReference type="Pfam" id="PF00010">
    <property type="entry name" value="HLH"/>
    <property type="match status" value="1"/>
</dbReference>
<evidence type="ECO:0000256" key="6">
    <source>
        <dbReference type="ARBA" id="ARBA00022737"/>
    </source>
</evidence>
<dbReference type="GO" id="GO:0048511">
    <property type="term" value="P:rhythmic process"/>
    <property type="evidence" value="ECO:0007669"/>
    <property type="project" value="UniProtKB-KW"/>
</dbReference>
<evidence type="ECO:0000259" key="16">
    <source>
        <dbReference type="PROSITE" id="PS50888"/>
    </source>
</evidence>
<feature type="region of interest" description="Disordered" evidence="14">
    <location>
        <begin position="821"/>
        <end position="849"/>
    </location>
</feature>
<keyword evidence="9" id="KW-0090">Biological rhythms</keyword>
<dbReference type="GO" id="GO:0000976">
    <property type="term" value="F:transcription cis-regulatory region binding"/>
    <property type="evidence" value="ECO:0007669"/>
    <property type="project" value="TreeGrafter"/>
</dbReference>
<evidence type="ECO:0000256" key="2">
    <source>
        <dbReference type="ARBA" id="ARBA00004496"/>
    </source>
</evidence>
<evidence type="ECO:0000256" key="10">
    <source>
        <dbReference type="ARBA" id="ARBA00023125"/>
    </source>
</evidence>
<dbReference type="PANTHER" id="PTHR10649">
    <property type="entry name" value="ARYL HYDROCARBON RECEPTOR"/>
    <property type="match status" value="1"/>
</dbReference>
<dbReference type="CDD" id="cd11436">
    <property type="entry name" value="bHLH-PAS_AhR"/>
    <property type="match status" value="1"/>
</dbReference>
<dbReference type="OrthoDB" id="6099906at2759"/>
<dbReference type="InterPro" id="IPR013767">
    <property type="entry name" value="PAS_fold"/>
</dbReference>
<keyword evidence="13" id="KW-0539">Nucleus</keyword>
<name>A0A6P7Y3B9_9AMPH</name>
<dbReference type="SMART" id="SM00353">
    <property type="entry name" value="HLH"/>
    <property type="match status" value="1"/>
</dbReference>
<dbReference type="SUPFAM" id="SSF55785">
    <property type="entry name" value="PYP-like sensor domain (PAS domain)"/>
    <property type="match status" value="2"/>
</dbReference>
<dbReference type="SMART" id="SM00086">
    <property type="entry name" value="PAC"/>
    <property type="match status" value="1"/>
</dbReference>
<dbReference type="GO" id="GO:0034751">
    <property type="term" value="C:aryl hydrocarbon receptor complex"/>
    <property type="evidence" value="ECO:0007669"/>
    <property type="project" value="TreeGrafter"/>
</dbReference>
<evidence type="ECO:0000256" key="4">
    <source>
        <dbReference type="ARBA" id="ARBA00022490"/>
    </source>
</evidence>
<dbReference type="InterPro" id="IPR039091">
    <property type="entry name" value="AHR/AHRR"/>
</dbReference>
<dbReference type="SUPFAM" id="SSF47459">
    <property type="entry name" value="HLH, helix-loop-helix DNA-binding domain"/>
    <property type="match status" value="1"/>
</dbReference>
<feature type="domain" description="BHLH" evidence="16">
    <location>
        <begin position="24"/>
        <end position="77"/>
    </location>
</feature>
<dbReference type="SMART" id="SM00091">
    <property type="entry name" value="PAS"/>
    <property type="match status" value="2"/>
</dbReference>
<dbReference type="GO" id="GO:0005737">
    <property type="term" value="C:cytoplasm"/>
    <property type="evidence" value="ECO:0007669"/>
    <property type="project" value="UniProtKB-SubCell"/>
</dbReference>
<evidence type="ECO:0000256" key="13">
    <source>
        <dbReference type="ARBA" id="ARBA00023242"/>
    </source>
</evidence>
<dbReference type="InterPro" id="IPR001610">
    <property type="entry name" value="PAC"/>
</dbReference>
<dbReference type="GeneID" id="115469135"/>